<organism evidence="1">
    <name type="scientific">Picea glauca</name>
    <name type="common">White spruce</name>
    <name type="synonym">Pinus glauca</name>
    <dbReference type="NCBI Taxonomy" id="3330"/>
    <lineage>
        <taxon>Eukaryota</taxon>
        <taxon>Viridiplantae</taxon>
        <taxon>Streptophyta</taxon>
        <taxon>Embryophyta</taxon>
        <taxon>Tracheophyta</taxon>
        <taxon>Spermatophyta</taxon>
        <taxon>Pinopsida</taxon>
        <taxon>Pinidae</taxon>
        <taxon>Conifers I</taxon>
        <taxon>Pinales</taxon>
        <taxon>Pinaceae</taxon>
        <taxon>Picea</taxon>
    </lineage>
</organism>
<dbReference type="AlphaFoldDB" id="A0A101LWE6"/>
<sequence length="105" mass="12060">MDEKDPYPALLGIDWAFDNYAIIDLKKGTMMLEADVTSVLQPLDPYEGPWYTEPIEEGLEDTMLNQIYNLTAGRQEDYINPTIDGPVSWRSFHSFDSDSEEAMYN</sequence>
<name>A0A101LWE6_PICGL</name>
<protein>
    <submittedName>
        <fullName evidence="1">Uncharacterized protein</fullName>
    </submittedName>
</protein>
<evidence type="ECO:0000313" key="1">
    <source>
        <dbReference type="EMBL" id="KUM46584.1"/>
    </source>
</evidence>
<geneLocation type="mitochondrion" evidence="1"/>
<dbReference type="EMBL" id="LKAM01000011">
    <property type="protein sequence ID" value="KUM46584.1"/>
    <property type="molecule type" value="Genomic_DNA"/>
</dbReference>
<comment type="caution">
    <text evidence="1">The sequence shown here is derived from an EMBL/GenBank/DDBJ whole genome shotgun (WGS) entry which is preliminary data.</text>
</comment>
<keyword evidence="1" id="KW-0496">Mitochondrion</keyword>
<accession>A0A101LWE6</accession>
<gene>
    <name evidence="1" type="ORF">ABT39_MTgene1686</name>
</gene>
<reference evidence="1" key="1">
    <citation type="journal article" date="2015" name="Genome Biol. Evol.">
        <title>Organellar Genomes of White Spruce (Picea glauca): Assembly and Annotation.</title>
        <authorList>
            <person name="Jackman S.D."/>
            <person name="Warren R.L."/>
            <person name="Gibb E.A."/>
            <person name="Vandervalk B.P."/>
            <person name="Mohamadi H."/>
            <person name="Chu J."/>
            <person name="Raymond A."/>
            <person name="Pleasance S."/>
            <person name="Coope R."/>
            <person name="Wildung M.R."/>
            <person name="Ritland C.E."/>
            <person name="Bousquet J."/>
            <person name="Jones S.J."/>
            <person name="Bohlmann J."/>
            <person name="Birol I."/>
        </authorList>
    </citation>
    <scope>NUCLEOTIDE SEQUENCE [LARGE SCALE GENOMIC DNA]</scope>
    <source>
        <tissue evidence="1">Flushing bud</tissue>
    </source>
</reference>
<proteinExistence type="predicted"/>